<dbReference type="InterPro" id="IPR009006">
    <property type="entry name" value="Ala_racemase/Decarboxylase_C"/>
</dbReference>
<dbReference type="Gene3D" id="2.40.37.10">
    <property type="entry name" value="Lyase, Ornithine Decarboxylase, Chain A, domain 1"/>
    <property type="match status" value="1"/>
</dbReference>
<comment type="cofactor">
    <cofactor evidence="1">
        <name>pyridoxal 5'-phosphate</name>
        <dbReference type="ChEBI" id="CHEBI:597326"/>
    </cofactor>
</comment>
<dbReference type="SUPFAM" id="SSF50621">
    <property type="entry name" value="Alanine racemase C-terminal domain-like"/>
    <property type="match status" value="1"/>
</dbReference>
<evidence type="ECO:0000256" key="2">
    <source>
        <dbReference type="ARBA" id="ARBA00022898"/>
    </source>
</evidence>
<protein>
    <submittedName>
        <fullName evidence="4">Diaminopimelate decarboxylase</fullName>
        <ecNumber evidence="4">4.1.1.20</ecNumber>
    </submittedName>
</protein>
<keyword evidence="2" id="KW-0663">Pyridoxal phosphate</keyword>
<dbReference type="EMBL" id="CAADIW010000005">
    <property type="protein sequence ID" value="VFS15024.1"/>
    <property type="molecule type" value="Genomic_DNA"/>
</dbReference>
<evidence type="ECO:0000256" key="1">
    <source>
        <dbReference type="ARBA" id="ARBA00001933"/>
    </source>
</evidence>
<evidence type="ECO:0000259" key="3">
    <source>
        <dbReference type="Pfam" id="PF00278"/>
    </source>
</evidence>
<name>A0A484WUJ6_9ENTR</name>
<feature type="domain" description="Orn/DAP/Arg decarboxylase 2 C-terminal" evidence="3">
    <location>
        <begin position="65"/>
        <end position="155"/>
    </location>
</feature>
<dbReference type="AlphaFoldDB" id="A0A484WUJ6"/>
<dbReference type="InterPro" id="IPR022643">
    <property type="entry name" value="De-COase2_C"/>
</dbReference>
<dbReference type="GO" id="GO:0008836">
    <property type="term" value="F:diaminopimelate decarboxylase activity"/>
    <property type="evidence" value="ECO:0007669"/>
    <property type="project" value="UniProtKB-EC"/>
</dbReference>
<evidence type="ECO:0000313" key="5">
    <source>
        <dbReference type="Proteomes" id="UP000351155"/>
    </source>
</evidence>
<dbReference type="Proteomes" id="UP000351155">
    <property type="component" value="Unassembled WGS sequence"/>
</dbReference>
<gene>
    <name evidence="4" type="primary">lysA_1</name>
    <name evidence="4" type="ORF">NCTC12126_01098</name>
</gene>
<accession>A0A484WUJ6</accession>
<evidence type="ECO:0000313" key="4">
    <source>
        <dbReference type="EMBL" id="VFS15024.1"/>
    </source>
</evidence>
<dbReference type="GO" id="GO:0009089">
    <property type="term" value="P:lysine biosynthetic process via diaminopimelate"/>
    <property type="evidence" value="ECO:0007669"/>
    <property type="project" value="TreeGrafter"/>
</dbReference>
<dbReference type="PANTHER" id="PTHR43727:SF2">
    <property type="entry name" value="GROUP IV DECARBOXYLASE"/>
    <property type="match status" value="1"/>
</dbReference>
<reference evidence="4 5" key="1">
    <citation type="submission" date="2019-03" db="EMBL/GenBank/DDBJ databases">
        <authorList>
            <consortium name="Pathogen Informatics"/>
        </authorList>
    </citation>
    <scope>NUCLEOTIDE SEQUENCE [LARGE SCALE GENOMIC DNA]</scope>
    <source>
        <strain evidence="4 5">NCTC12126</strain>
    </source>
</reference>
<dbReference type="InterPro" id="IPR029066">
    <property type="entry name" value="PLP-binding_barrel"/>
</dbReference>
<proteinExistence type="predicted"/>
<sequence length="332" mass="36510">MSWLRPYFAGRGNKISALNIGGGLKLNMNYDDICPGIDEFSSFLKLVFRNDIRYTIEPGNTLVGNTMGLLTSVKTIKSRPDGGYFAIVDVGSNQLLKYTLSGIPPAILTKYGDRLPAAGTDAIAGPLCFAGDVILPETHLKGLQPGDPIFIQHCGAYCMSLAHQFNGRFRPAVLTVEKEGRQYISQQAEDLWLSAPPSAGLIWQADRIGCERQHVIDVPELLMSSITILAAIKTGERTYCFHLSCQHAPSILQKLSVTFRLAEAAIGDLYPGKRLGEPEGLVLLPQQKDYFSSEETFSLYFSAGNQTSQGIRISFGNERLLMGFFRAHVQEL</sequence>
<dbReference type="Gene3D" id="3.20.20.10">
    <property type="entry name" value="Alanine racemase"/>
    <property type="match status" value="1"/>
</dbReference>
<organism evidence="4 5">
    <name type="scientific">Enterobacter cancerogenus</name>
    <dbReference type="NCBI Taxonomy" id="69218"/>
    <lineage>
        <taxon>Bacteria</taxon>
        <taxon>Pseudomonadati</taxon>
        <taxon>Pseudomonadota</taxon>
        <taxon>Gammaproteobacteria</taxon>
        <taxon>Enterobacterales</taxon>
        <taxon>Enterobacteriaceae</taxon>
        <taxon>Enterobacter</taxon>
        <taxon>Enterobacter cloacae complex</taxon>
    </lineage>
</organism>
<dbReference type="Pfam" id="PF00278">
    <property type="entry name" value="Orn_DAP_Arg_deC"/>
    <property type="match status" value="1"/>
</dbReference>
<dbReference type="EC" id="4.1.1.20" evidence="4"/>
<keyword evidence="4" id="KW-0456">Lyase</keyword>
<dbReference type="PANTHER" id="PTHR43727">
    <property type="entry name" value="DIAMINOPIMELATE DECARBOXYLASE"/>
    <property type="match status" value="1"/>
</dbReference>